<evidence type="ECO:0000313" key="11">
    <source>
        <dbReference type="Proteomes" id="UP000292052"/>
    </source>
</evidence>
<evidence type="ECO:0000256" key="7">
    <source>
        <dbReference type="ARBA" id="ARBA00047960"/>
    </source>
</evidence>
<dbReference type="GO" id="GO:0006749">
    <property type="term" value="P:glutathione metabolic process"/>
    <property type="evidence" value="ECO:0007669"/>
    <property type="project" value="TreeGrafter"/>
</dbReference>
<dbReference type="Proteomes" id="UP000292052">
    <property type="component" value="Unassembled WGS sequence"/>
</dbReference>
<gene>
    <name evidence="10" type="ORF">BDFB_013686</name>
</gene>
<evidence type="ECO:0000259" key="8">
    <source>
        <dbReference type="PROSITE" id="PS50404"/>
    </source>
</evidence>
<dbReference type="FunFam" id="1.20.1050.10:FF:000008">
    <property type="entry name" value="Glutathione S-transferase theta-1"/>
    <property type="match status" value="1"/>
</dbReference>
<dbReference type="SUPFAM" id="SSF52833">
    <property type="entry name" value="Thioredoxin-like"/>
    <property type="match status" value="1"/>
</dbReference>
<dbReference type="Pfam" id="PF02798">
    <property type="entry name" value="GST_N"/>
    <property type="match status" value="1"/>
</dbReference>
<dbReference type="Gene3D" id="3.40.30.10">
    <property type="entry name" value="Glutaredoxin"/>
    <property type="match status" value="1"/>
</dbReference>
<dbReference type="EMBL" id="QDEB01089367">
    <property type="protein sequence ID" value="RZC33372.1"/>
    <property type="molecule type" value="Genomic_DNA"/>
</dbReference>
<comment type="subunit">
    <text evidence="3">Homodimer.</text>
</comment>
<dbReference type="AlphaFoldDB" id="A0A482VKI7"/>
<dbReference type="GO" id="GO:0005737">
    <property type="term" value="C:cytoplasm"/>
    <property type="evidence" value="ECO:0007669"/>
    <property type="project" value="UniProtKB-SubCell"/>
</dbReference>
<feature type="domain" description="GST C-terminal" evidence="9">
    <location>
        <begin position="87"/>
        <end position="222"/>
    </location>
</feature>
<dbReference type="STRING" id="1661398.A0A482VKI7"/>
<dbReference type="InterPro" id="IPR036282">
    <property type="entry name" value="Glutathione-S-Trfase_C_sf"/>
</dbReference>
<dbReference type="PANTHER" id="PTHR43917">
    <property type="match status" value="1"/>
</dbReference>
<dbReference type="InterPro" id="IPR051369">
    <property type="entry name" value="GST_Theta"/>
</dbReference>
<keyword evidence="5" id="KW-0963">Cytoplasm</keyword>
<organism evidence="10 11">
    <name type="scientific">Asbolus verrucosus</name>
    <name type="common">Desert ironclad beetle</name>
    <dbReference type="NCBI Taxonomy" id="1661398"/>
    <lineage>
        <taxon>Eukaryota</taxon>
        <taxon>Metazoa</taxon>
        <taxon>Ecdysozoa</taxon>
        <taxon>Arthropoda</taxon>
        <taxon>Hexapoda</taxon>
        <taxon>Insecta</taxon>
        <taxon>Pterygota</taxon>
        <taxon>Neoptera</taxon>
        <taxon>Endopterygota</taxon>
        <taxon>Coleoptera</taxon>
        <taxon>Polyphaga</taxon>
        <taxon>Cucujiformia</taxon>
        <taxon>Tenebrionidae</taxon>
        <taxon>Pimeliinae</taxon>
        <taxon>Asbolus</taxon>
    </lineage>
</organism>
<keyword evidence="11" id="KW-1185">Reference proteome</keyword>
<keyword evidence="6 10" id="KW-0808">Transferase</keyword>
<dbReference type="GO" id="GO:0004364">
    <property type="term" value="F:glutathione transferase activity"/>
    <property type="evidence" value="ECO:0007669"/>
    <property type="project" value="UniProtKB-EC"/>
</dbReference>
<evidence type="ECO:0000256" key="1">
    <source>
        <dbReference type="ARBA" id="ARBA00004496"/>
    </source>
</evidence>
<comment type="catalytic activity">
    <reaction evidence="7">
        <text>RX + glutathione = an S-substituted glutathione + a halide anion + H(+)</text>
        <dbReference type="Rhea" id="RHEA:16437"/>
        <dbReference type="ChEBI" id="CHEBI:15378"/>
        <dbReference type="ChEBI" id="CHEBI:16042"/>
        <dbReference type="ChEBI" id="CHEBI:17792"/>
        <dbReference type="ChEBI" id="CHEBI:57925"/>
        <dbReference type="ChEBI" id="CHEBI:90779"/>
        <dbReference type="EC" id="2.5.1.18"/>
    </reaction>
</comment>
<dbReference type="InterPro" id="IPR040075">
    <property type="entry name" value="GST_N_Theta"/>
</dbReference>
<evidence type="ECO:0000256" key="6">
    <source>
        <dbReference type="ARBA" id="ARBA00022679"/>
    </source>
</evidence>
<dbReference type="FunFam" id="3.40.30.10:FF:000176">
    <property type="entry name" value="Glutathione S-transferase theta-1"/>
    <property type="match status" value="1"/>
</dbReference>
<dbReference type="InterPro" id="IPR040079">
    <property type="entry name" value="Glutathione_S-Trfase"/>
</dbReference>
<evidence type="ECO:0000256" key="3">
    <source>
        <dbReference type="ARBA" id="ARBA00011738"/>
    </source>
</evidence>
<evidence type="ECO:0000259" key="9">
    <source>
        <dbReference type="PROSITE" id="PS50405"/>
    </source>
</evidence>
<comment type="subcellular location">
    <subcellularLocation>
        <location evidence="1">Cytoplasm</location>
    </subcellularLocation>
</comment>
<dbReference type="SUPFAM" id="SSF47616">
    <property type="entry name" value="GST C-terminal domain-like"/>
    <property type="match status" value="1"/>
</dbReference>
<dbReference type="CDD" id="cd03050">
    <property type="entry name" value="GST_N_Theta"/>
    <property type="match status" value="1"/>
</dbReference>
<dbReference type="InterPro" id="IPR004046">
    <property type="entry name" value="GST_C"/>
</dbReference>
<dbReference type="PROSITE" id="PS50404">
    <property type="entry name" value="GST_NTER"/>
    <property type="match status" value="1"/>
</dbReference>
<evidence type="ECO:0000256" key="5">
    <source>
        <dbReference type="ARBA" id="ARBA00022490"/>
    </source>
</evidence>
<protein>
    <recommendedName>
        <fullName evidence="4">glutathione transferase</fullName>
        <ecNumber evidence="4">2.5.1.18</ecNumber>
    </recommendedName>
</protein>
<sequence>MKLYFDFFSQPSRALYIFLKINKIPFEPCPVALQKGEHLTKEFKEKLTRFGKVPFIHDGDFKLAESVAIVRYAARKHDLDSKWYPKELRQQARVDEYLEWQHNNTRTFCALYFQKKWLVPMLTGEQPSPDRLKNLEKNLVQGLNEIENVWLANSPYLAGDQISVADIFGACEIEQPRIAGFDAAEGRPVLSAWLEKVRKETGPVYEEAHVSLNKLVQKTKEQASKAK</sequence>
<dbReference type="Pfam" id="PF00043">
    <property type="entry name" value="GST_C"/>
    <property type="match status" value="1"/>
</dbReference>
<dbReference type="InterPro" id="IPR036249">
    <property type="entry name" value="Thioredoxin-like_sf"/>
</dbReference>
<dbReference type="SFLD" id="SFLDG01153">
    <property type="entry name" value="Main.4:_Theta-like"/>
    <property type="match status" value="1"/>
</dbReference>
<dbReference type="PANTHER" id="PTHR43917:SF8">
    <property type="entry name" value="GH16740P-RELATED"/>
    <property type="match status" value="1"/>
</dbReference>
<dbReference type="SFLD" id="SFLDS00019">
    <property type="entry name" value="Glutathione_Transferase_(cytos"/>
    <property type="match status" value="1"/>
</dbReference>
<name>A0A482VKI7_ASBVE</name>
<dbReference type="SFLD" id="SFLDG00358">
    <property type="entry name" value="Main_(cytGST)"/>
    <property type="match status" value="1"/>
</dbReference>
<dbReference type="OrthoDB" id="422574at2759"/>
<comment type="caution">
    <text evidence="10">The sequence shown here is derived from an EMBL/GenBank/DDBJ whole genome shotgun (WGS) entry which is preliminary data.</text>
</comment>
<dbReference type="InterPro" id="IPR010987">
    <property type="entry name" value="Glutathione-S-Trfase_C-like"/>
</dbReference>
<feature type="domain" description="GST N-terminal" evidence="8">
    <location>
        <begin position="1"/>
        <end position="81"/>
    </location>
</feature>
<evidence type="ECO:0000313" key="10">
    <source>
        <dbReference type="EMBL" id="RZC33372.1"/>
    </source>
</evidence>
<proteinExistence type="inferred from homology"/>
<dbReference type="CDD" id="cd03183">
    <property type="entry name" value="GST_C_Theta"/>
    <property type="match status" value="1"/>
</dbReference>
<dbReference type="InterPro" id="IPR004045">
    <property type="entry name" value="Glutathione_S-Trfase_N"/>
</dbReference>
<evidence type="ECO:0000256" key="2">
    <source>
        <dbReference type="ARBA" id="ARBA00009899"/>
    </source>
</evidence>
<evidence type="ECO:0000256" key="4">
    <source>
        <dbReference type="ARBA" id="ARBA00012452"/>
    </source>
</evidence>
<dbReference type="InterPro" id="IPR040077">
    <property type="entry name" value="GST_C_Theta"/>
</dbReference>
<reference evidence="10 11" key="1">
    <citation type="submission" date="2017-03" db="EMBL/GenBank/DDBJ databases">
        <title>Genome of the blue death feigning beetle - Asbolus verrucosus.</title>
        <authorList>
            <person name="Rider S.D."/>
        </authorList>
    </citation>
    <scope>NUCLEOTIDE SEQUENCE [LARGE SCALE GENOMIC DNA]</scope>
    <source>
        <strain evidence="10">Butters</strain>
        <tissue evidence="10">Head and leg muscle</tissue>
    </source>
</reference>
<dbReference type="PROSITE" id="PS50405">
    <property type="entry name" value="GST_CTER"/>
    <property type="match status" value="1"/>
</dbReference>
<accession>A0A482VKI7</accession>
<dbReference type="Gene3D" id="1.20.1050.10">
    <property type="match status" value="1"/>
</dbReference>
<dbReference type="EC" id="2.5.1.18" evidence="4"/>
<comment type="similarity">
    <text evidence="2">Belongs to the GST superfamily. Theta family.</text>
</comment>